<dbReference type="EMBL" id="FNAC01000025">
    <property type="protein sequence ID" value="SDD33942.1"/>
    <property type="molecule type" value="Genomic_DNA"/>
</dbReference>
<proteinExistence type="predicted"/>
<dbReference type="Proteomes" id="UP000199060">
    <property type="component" value="Unassembled WGS sequence"/>
</dbReference>
<protein>
    <submittedName>
        <fullName evidence="1">Uncharacterized protein</fullName>
    </submittedName>
</protein>
<accession>A0A1G6TXP6</accession>
<organism evidence="1 2">
    <name type="scientific">Algoriphagus faecimaris</name>
    <dbReference type="NCBI Taxonomy" id="686796"/>
    <lineage>
        <taxon>Bacteria</taxon>
        <taxon>Pseudomonadati</taxon>
        <taxon>Bacteroidota</taxon>
        <taxon>Cytophagia</taxon>
        <taxon>Cytophagales</taxon>
        <taxon>Cyclobacteriaceae</taxon>
        <taxon>Algoriphagus</taxon>
    </lineage>
</organism>
<reference evidence="2" key="1">
    <citation type="submission" date="2016-10" db="EMBL/GenBank/DDBJ databases">
        <authorList>
            <person name="Varghese N."/>
            <person name="Submissions S."/>
        </authorList>
    </citation>
    <scope>NUCLEOTIDE SEQUENCE [LARGE SCALE GENOMIC DNA]</scope>
    <source>
        <strain evidence="2">DSM 23095</strain>
    </source>
</reference>
<evidence type="ECO:0000313" key="2">
    <source>
        <dbReference type="Proteomes" id="UP000199060"/>
    </source>
</evidence>
<gene>
    <name evidence="1" type="ORF">SAMN04488104_102510</name>
</gene>
<name>A0A1G6TXP6_9BACT</name>
<keyword evidence="2" id="KW-1185">Reference proteome</keyword>
<evidence type="ECO:0000313" key="1">
    <source>
        <dbReference type="EMBL" id="SDD33942.1"/>
    </source>
</evidence>
<dbReference type="RefSeq" id="WP_087939979.1">
    <property type="nucleotide sequence ID" value="NZ_FNAC01000025.1"/>
</dbReference>
<dbReference type="OrthoDB" id="1550925at2"/>
<dbReference type="STRING" id="686796.SAMN04488104_102510"/>
<dbReference type="AlphaFoldDB" id="A0A1G6TXP6"/>
<sequence length="191" mass="21966">MIERIEAFFNSIQQNPIELYNEAGLQYELAIFLRNNYPDLNVKLEFPVSRIFQNQTQFLKKEMDLFITSADGLRYVVELKAPLGNSGVPNAMYKALEDVKFLEQLSDARIDGGFSILATPAPAFWNAPRVNGMLYQMFNGDTVNFEETHIEQLPAFLQSKGRIDLNNYHEAPWQTLTALEGTLWKYYIITV</sequence>